<feature type="compositionally biased region" description="Polar residues" evidence="5">
    <location>
        <begin position="749"/>
        <end position="765"/>
    </location>
</feature>
<feature type="compositionally biased region" description="Basic and acidic residues" evidence="5">
    <location>
        <begin position="792"/>
        <end position="822"/>
    </location>
</feature>
<sequence length="1002" mass="111920">MGDHVVLNVENLIKQGTDASAENISNEEEEPLIQTVECRICQEEDHIKNLETPCACSGSLKYAHRACVQRWCNEKRDITCEICHEPYKPGYTAPPRADPDETTIDISGGWTITGTPLDLHDPRILAVAAAQRRFLEAEYDEYAATNASGAFCRSAALILMALLLLRHALTITNGDADDDDASTMFSLFLLRAAGFLLPFYIMAWAISILQRRRQRQEAAAIAAAEVAFILRSGRGRDLQVTIVPDSPETPQQEPHQVYLIVKRHLINSLKAAMGEVELQRVLKPTSSDCRSLGSNNYPSGRFPKVSIGIAVEKCPKTFSGTGVLLNVAMPTTSGRDLSQGKTPEENRILGTIKDTEEISTKPKEQNTSPWFSTRSIHYETSGAETVQVVGNQASVVQLGDGVYKKLDTFSFRKRREADGNIEQAEKVTFNTVQEMRIREGDKSREHPIVRTDHKNKALKMKLWEILGAGSQNKQTGNLPHLEETRTLYDNCQREVSPKVVPPDEQNDGKLADLEDTRTLNENNISKGKLPNSDPIETDSSLNQVKMRPVTHSQTRNKVPPAKVLKLQNKTPGGKKPLPSFSSDSKKKQEQKNIFAFDDGGGKLSNVGRTASGTSNSSKWKIENKKAKVEPRRIHFPRKSPSGNRLQYTEREQEQLVPDKASLQNKETGHSPSLPHQFETPKEVNGNTHSLRRVHECSTSHNYVGSPFLKKKTQSRENEVSMAGRNNALHQEKVSNPGVPNYNDIRDDLQSPTFAMNASASPQTSELPDEDFCSPSLPKSLDCSGTGSYASDGNKESSNDTHETHESQEVIPQHFEEEKESGKKPFGTSIEDQMTRSAEGKDYFSNGFSYFNHSRAVYQLALVLERFKTKIKSHTDKKSSEILLAAAEKVQLKLQDADSNMEADVEKFVSFGKSKRKRLELKFQEQQEKLKTIHAKFKEEVNQHLVDCRNALEEFEAHQIELKGNAEKLKALHRKLLLNVEEAIEAQLGEAETRVADICMVSP</sequence>
<dbReference type="EMBL" id="CAJEUB010000025">
    <property type="protein sequence ID" value="CAD1846884.1"/>
    <property type="molecule type" value="Genomic_DNA"/>
</dbReference>
<feature type="region of interest" description="Disordered" evidence="5">
    <location>
        <begin position="710"/>
        <end position="829"/>
    </location>
</feature>
<feature type="compositionally biased region" description="Basic and acidic residues" evidence="5">
    <location>
        <begin position="619"/>
        <end position="632"/>
    </location>
</feature>
<dbReference type="Pfam" id="PF20435">
    <property type="entry name" value="ASY3-like"/>
    <property type="match status" value="1"/>
</dbReference>
<dbReference type="CDD" id="cd16495">
    <property type="entry name" value="RING_CH-C4HC3_MARCH"/>
    <property type="match status" value="1"/>
</dbReference>
<evidence type="ECO:0000256" key="3">
    <source>
        <dbReference type="ARBA" id="ARBA00022833"/>
    </source>
</evidence>
<dbReference type="SUPFAM" id="SSF57850">
    <property type="entry name" value="RING/U-box"/>
    <property type="match status" value="1"/>
</dbReference>
<feature type="transmembrane region" description="Helical" evidence="6">
    <location>
        <begin position="142"/>
        <end position="165"/>
    </location>
</feature>
<keyword evidence="4" id="KW-0175">Coiled coil</keyword>
<accession>A0A6V7QUI0</accession>
<evidence type="ECO:0000256" key="2">
    <source>
        <dbReference type="ARBA" id="ARBA00022771"/>
    </source>
</evidence>
<evidence type="ECO:0000259" key="7">
    <source>
        <dbReference type="PROSITE" id="PS51292"/>
    </source>
</evidence>
<keyword evidence="2" id="KW-0863">Zinc-finger</keyword>
<evidence type="ECO:0000256" key="4">
    <source>
        <dbReference type="SAM" id="Coils"/>
    </source>
</evidence>
<dbReference type="GO" id="GO:0051321">
    <property type="term" value="P:meiotic cell cycle"/>
    <property type="evidence" value="ECO:0007669"/>
    <property type="project" value="InterPro"/>
</dbReference>
<evidence type="ECO:0000313" key="8">
    <source>
        <dbReference type="EMBL" id="CAD1846884.1"/>
    </source>
</evidence>
<dbReference type="Pfam" id="PF12428">
    <property type="entry name" value="DUF3675"/>
    <property type="match status" value="1"/>
</dbReference>
<dbReference type="GO" id="GO:0008270">
    <property type="term" value="F:zinc ion binding"/>
    <property type="evidence" value="ECO:0007669"/>
    <property type="project" value="UniProtKB-KW"/>
</dbReference>
<feature type="transmembrane region" description="Helical" evidence="6">
    <location>
        <begin position="185"/>
        <end position="206"/>
    </location>
</feature>
<evidence type="ECO:0000256" key="5">
    <source>
        <dbReference type="SAM" id="MobiDB-lite"/>
    </source>
</evidence>
<dbReference type="InterPro" id="IPR013083">
    <property type="entry name" value="Znf_RING/FYVE/PHD"/>
</dbReference>
<feature type="compositionally biased region" description="Basic and acidic residues" evidence="5">
    <location>
        <begin position="506"/>
        <end position="518"/>
    </location>
</feature>
<dbReference type="Gene3D" id="3.30.40.10">
    <property type="entry name" value="Zinc/RING finger domain, C3HC4 (zinc finger)"/>
    <property type="match status" value="1"/>
</dbReference>
<reference evidence="8" key="1">
    <citation type="submission" date="2020-07" db="EMBL/GenBank/DDBJ databases">
        <authorList>
            <person name="Lin J."/>
        </authorList>
    </citation>
    <scope>NUCLEOTIDE SEQUENCE</scope>
</reference>
<dbReference type="Pfam" id="PF12906">
    <property type="entry name" value="RINGv"/>
    <property type="match status" value="1"/>
</dbReference>
<dbReference type="PROSITE" id="PS51292">
    <property type="entry name" value="ZF_RING_CH"/>
    <property type="match status" value="1"/>
</dbReference>
<organism evidence="8">
    <name type="scientific">Ananas comosus var. bracteatus</name>
    <name type="common">red pineapple</name>
    <dbReference type="NCBI Taxonomy" id="296719"/>
    <lineage>
        <taxon>Eukaryota</taxon>
        <taxon>Viridiplantae</taxon>
        <taxon>Streptophyta</taxon>
        <taxon>Embryophyta</taxon>
        <taxon>Tracheophyta</taxon>
        <taxon>Spermatophyta</taxon>
        <taxon>Magnoliopsida</taxon>
        <taxon>Liliopsida</taxon>
        <taxon>Poales</taxon>
        <taxon>Bromeliaceae</taxon>
        <taxon>Bromelioideae</taxon>
        <taxon>Ananas</taxon>
    </lineage>
</organism>
<evidence type="ECO:0000256" key="1">
    <source>
        <dbReference type="ARBA" id="ARBA00022723"/>
    </source>
</evidence>
<gene>
    <name evidence="8" type="ORF">CB5_LOCUS30095</name>
</gene>
<dbReference type="InterPro" id="IPR011016">
    <property type="entry name" value="Znf_RING-CH"/>
</dbReference>
<evidence type="ECO:0000256" key="6">
    <source>
        <dbReference type="SAM" id="Phobius"/>
    </source>
</evidence>
<keyword evidence="6" id="KW-0472">Membrane</keyword>
<dbReference type="InterPro" id="IPR037731">
    <property type="entry name" value="ASY3-like"/>
</dbReference>
<proteinExistence type="predicted"/>
<dbReference type="InterPro" id="IPR022143">
    <property type="entry name" value="DUF3675"/>
</dbReference>
<dbReference type="InterPro" id="IPR046845">
    <property type="entry name" value="ASY3-like_CC"/>
</dbReference>
<feature type="region of interest" description="Disordered" evidence="5">
    <location>
        <begin position="495"/>
        <end position="683"/>
    </location>
</feature>
<dbReference type="PANTHER" id="PTHR36027">
    <property type="entry name" value="MEIOSIS-SPECIFIC PROTEIN ASY3"/>
    <property type="match status" value="1"/>
</dbReference>
<dbReference type="SMART" id="SM00744">
    <property type="entry name" value="RINGv"/>
    <property type="match status" value="1"/>
</dbReference>
<dbReference type="FunFam" id="3.30.40.10:FF:000146">
    <property type="entry name" value="RING/FYVE/PHD zinc finger protein"/>
    <property type="match status" value="1"/>
</dbReference>
<feature type="domain" description="RING-CH-type" evidence="7">
    <location>
        <begin position="30"/>
        <end position="90"/>
    </location>
</feature>
<keyword evidence="6" id="KW-0812">Transmembrane</keyword>
<feature type="compositionally biased region" description="Polar residues" evidence="5">
    <location>
        <begin position="606"/>
        <end position="618"/>
    </location>
</feature>
<keyword evidence="3" id="KW-0862">Zinc</keyword>
<feature type="coiled-coil region" evidence="4">
    <location>
        <begin position="915"/>
        <end position="985"/>
    </location>
</feature>
<dbReference type="PANTHER" id="PTHR36027:SF1">
    <property type="entry name" value="MEIOSIS-SPECIFIC PROTEIN ASY3"/>
    <property type="match status" value="1"/>
</dbReference>
<keyword evidence="6" id="KW-1133">Transmembrane helix</keyword>
<dbReference type="AlphaFoldDB" id="A0A6V7QUI0"/>
<name>A0A6V7QUI0_ANACO</name>
<protein>
    <recommendedName>
        <fullName evidence="7">RING-CH-type domain-containing protein</fullName>
    </recommendedName>
</protein>
<keyword evidence="1" id="KW-0479">Metal-binding</keyword>